<dbReference type="GO" id="GO:0003968">
    <property type="term" value="F:RNA-directed RNA polymerase activity"/>
    <property type="evidence" value="ECO:0007669"/>
    <property type="project" value="UniProtKB-KW"/>
</dbReference>
<accession>A0A3S3NST2</accession>
<evidence type="ECO:0000313" key="2">
    <source>
        <dbReference type="Proteomes" id="UP000283530"/>
    </source>
</evidence>
<reference evidence="1 2" key="1">
    <citation type="journal article" date="2019" name="Nat. Plants">
        <title>Stout camphor tree genome fills gaps in understanding of flowering plant genome evolution.</title>
        <authorList>
            <person name="Chaw S.M."/>
            <person name="Liu Y.C."/>
            <person name="Wu Y.W."/>
            <person name="Wang H.Y."/>
            <person name="Lin C.I."/>
            <person name="Wu C.S."/>
            <person name="Ke H.M."/>
            <person name="Chang L.Y."/>
            <person name="Hsu C.Y."/>
            <person name="Yang H.T."/>
            <person name="Sudianto E."/>
            <person name="Hsu M.H."/>
            <person name="Wu K.P."/>
            <person name="Wang L.N."/>
            <person name="Leebens-Mack J.H."/>
            <person name="Tsai I.J."/>
        </authorList>
    </citation>
    <scope>NUCLEOTIDE SEQUENCE [LARGE SCALE GENOMIC DNA]</scope>
    <source>
        <strain evidence="2">cv. Chaw 1501</strain>
        <tissue evidence="1">Young leaves</tissue>
    </source>
</reference>
<keyword evidence="2" id="KW-1185">Reference proteome</keyword>
<dbReference type="Pfam" id="PF05919">
    <property type="entry name" value="Mitovir_RNA_pol"/>
    <property type="match status" value="2"/>
</dbReference>
<gene>
    <name evidence="1" type="ORF">CKAN_02751600</name>
</gene>
<evidence type="ECO:0000313" key="1">
    <source>
        <dbReference type="EMBL" id="RWR98027.1"/>
    </source>
</evidence>
<comment type="caution">
    <text evidence="1">The sequence shown here is derived from an EMBL/GenBank/DDBJ whole genome shotgun (WGS) entry which is preliminary data.</text>
</comment>
<keyword evidence="1" id="KW-0808">Transferase</keyword>
<dbReference type="OrthoDB" id="1750590at2759"/>
<dbReference type="AlphaFoldDB" id="A0A3S3NST2"/>
<keyword evidence="1" id="KW-0696">RNA-directed RNA polymerase</keyword>
<dbReference type="STRING" id="337451.A0A3S3NST2"/>
<dbReference type="EMBL" id="QPKB01000404">
    <property type="protein sequence ID" value="RWR98027.1"/>
    <property type="molecule type" value="Genomic_DNA"/>
</dbReference>
<dbReference type="PANTHER" id="PTHR34456:SF13">
    <property type="entry name" value="REVERSE TRANSCRIPTASE DOMAIN-CONTAINING PROTEIN"/>
    <property type="match status" value="1"/>
</dbReference>
<dbReference type="InterPro" id="IPR008686">
    <property type="entry name" value="RNA_pol_mitovir"/>
</dbReference>
<keyword evidence="1" id="KW-0548">Nucleotidyltransferase</keyword>
<protein>
    <submittedName>
        <fullName evidence="1">RNA-dependent RNA polymerase</fullName>
    </submittedName>
</protein>
<sequence length="112" mass="12699">MGVLSHLRTDGTFHQTRPLRYICGIRNGFSYDSATDSLPVVLTPGLLEALFGNHLAESWPLGFYSSWPMFTLTLHMLVWLSAERVYPRGRFLNYAMLGDDLVIADQKVATEY</sequence>
<organism evidence="1 2">
    <name type="scientific">Cinnamomum micranthum f. kanehirae</name>
    <dbReference type="NCBI Taxonomy" id="337451"/>
    <lineage>
        <taxon>Eukaryota</taxon>
        <taxon>Viridiplantae</taxon>
        <taxon>Streptophyta</taxon>
        <taxon>Embryophyta</taxon>
        <taxon>Tracheophyta</taxon>
        <taxon>Spermatophyta</taxon>
        <taxon>Magnoliopsida</taxon>
        <taxon>Magnoliidae</taxon>
        <taxon>Laurales</taxon>
        <taxon>Lauraceae</taxon>
        <taxon>Cinnamomum</taxon>
    </lineage>
</organism>
<dbReference type="PANTHER" id="PTHR34456">
    <property type="entry name" value="MITOVIRUS RNA-DEPENDENT RNA POLYMERASE"/>
    <property type="match status" value="1"/>
</dbReference>
<dbReference type="Proteomes" id="UP000283530">
    <property type="component" value="Unassembled WGS sequence"/>
</dbReference>
<proteinExistence type="predicted"/>
<name>A0A3S3NST2_9MAGN</name>